<dbReference type="AlphaFoldDB" id="A0A183UEH4"/>
<dbReference type="Proteomes" id="UP000050794">
    <property type="component" value="Unassembled WGS sequence"/>
</dbReference>
<keyword evidence="2" id="KW-1185">Reference proteome</keyword>
<accession>A0A183UEH4</accession>
<dbReference type="WBParaSite" id="TCNE_0000689401-mRNA-1">
    <property type="protein sequence ID" value="TCNE_0000689401-mRNA-1"/>
    <property type="gene ID" value="TCNE_0000689401"/>
</dbReference>
<gene>
    <name evidence="1" type="ORF">TCNE_LOCUS6894</name>
</gene>
<evidence type="ECO:0000313" key="1">
    <source>
        <dbReference type="EMBL" id="VDM38215.1"/>
    </source>
</evidence>
<name>A0A183UEH4_TOXCA</name>
<organism evidence="2 3">
    <name type="scientific">Toxocara canis</name>
    <name type="common">Canine roundworm</name>
    <dbReference type="NCBI Taxonomy" id="6265"/>
    <lineage>
        <taxon>Eukaryota</taxon>
        <taxon>Metazoa</taxon>
        <taxon>Ecdysozoa</taxon>
        <taxon>Nematoda</taxon>
        <taxon>Chromadorea</taxon>
        <taxon>Rhabditida</taxon>
        <taxon>Spirurina</taxon>
        <taxon>Ascaridomorpha</taxon>
        <taxon>Ascaridoidea</taxon>
        <taxon>Toxocaridae</taxon>
        <taxon>Toxocara</taxon>
    </lineage>
</organism>
<reference evidence="3" key="1">
    <citation type="submission" date="2016-06" db="UniProtKB">
        <authorList>
            <consortium name="WormBaseParasite"/>
        </authorList>
    </citation>
    <scope>IDENTIFICATION</scope>
</reference>
<sequence length="80" mass="9025">MYVQIEVESASKLDRFGRGRMSVVVRVRVRGLRLLCALAWQVSVYTRSVWPLILAMDFVRLVSLGQAAIGLWMGPSDTEL</sequence>
<protein>
    <submittedName>
        <fullName evidence="1 3">Uncharacterized protein</fullName>
    </submittedName>
</protein>
<evidence type="ECO:0000313" key="3">
    <source>
        <dbReference type="WBParaSite" id="TCNE_0000689401-mRNA-1"/>
    </source>
</evidence>
<proteinExistence type="predicted"/>
<evidence type="ECO:0000313" key="2">
    <source>
        <dbReference type="Proteomes" id="UP000050794"/>
    </source>
</evidence>
<dbReference type="EMBL" id="UYWY01019575">
    <property type="protein sequence ID" value="VDM38215.1"/>
    <property type="molecule type" value="Genomic_DNA"/>
</dbReference>
<reference evidence="1 2" key="2">
    <citation type="submission" date="2018-11" db="EMBL/GenBank/DDBJ databases">
        <authorList>
            <consortium name="Pathogen Informatics"/>
        </authorList>
    </citation>
    <scope>NUCLEOTIDE SEQUENCE [LARGE SCALE GENOMIC DNA]</scope>
</reference>